<sequence length="216" mass="25949">MIHWTDEEKQQLLHAVSQNKLNNRIQWKIVQNILNNKSYNQCRTMYSVMLKPDMTKNVNFKWSFKNYAMLLVCVLEYGTKWIFIQKNYFPNTTANALKKKFMKSQNVLQKLIDVLKMINRLQDIQLSSQDIALLQIVIIFLSYRASVCNWYNMLFLDSTIPKPVFPVELEKYRESDEMETEPIDMIESKLYRRIQMKMDFDKIKLQIMQMQANLHQ</sequence>
<dbReference type="SMART" id="SM00717">
    <property type="entry name" value="SANT"/>
    <property type="match status" value="1"/>
</dbReference>
<dbReference type="Gene3D" id="1.10.10.60">
    <property type="entry name" value="Homeodomain-like"/>
    <property type="match status" value="1"/>
</dbReference>
<dbReference type="EMBL" id="CAXDID020000076">
    <property type="protein sequence ID" value="CAL6016375.1"/>
    <property type="molecule type" value="Genomic_DNA"/>
</dbReference>
<dbReference type="GO" id="GO:0003677">
    <property type="term" value="F:DNA binding"/>
    <property type="evidence" value="ECO:0007669"/>
    <property type="project" value="UniProtKB-KW"/>
</dbReference>
<dbReference type="PROSITE" id="PS51294">
    <property type="entry name" value="HTH_MYB"/>
    <property type="match status" value="1"/>
</dbReference>
<feature type="domain" description="Myb-like" evidence="1">
    <location>
        <begin position="4"/>
        <end position="50"/>
    </location>
</feature>
<dbReference type="CDD" id="cd00167">
    <property type="entry name" value="SANT"/>
    <property type="match status" value="1"/>
</dbReference>
<evidence type="ECO:0000313" key="3">
    <source>
        <dbReference type="EMBL" id="CAI9958719.1"/>
    </source>
</evidence>
<dbReference type="Pfam" id="PF13921">
    <property type="entry name" value="Myb_DNA-bind_6"/>
    <property type="match status" value="1"/>
</dbReference>
<dbReference type="InterPro" id="IPR017930">
    <property type="entry name" value="Myb_dom"/>
</dbReference>
<dbReference type="EMBL" id="CATOUU010000909">
    <property type="protein sequence ID" value="CAI9958719.1"/>
    <property type="molecule type" value="Genomic_DNA"/>
</dbReference>
<accession>A0AA86UJW7</accession>
<dbReference type="SUPFAM" id="SSF46689">
    <property type="entry name" value="Homeodomain-like"/>
    <property type="match status" value="1"/>
</dbReference>
<feature type="domain" description="HTH myb-type" evidence="2">
    <location>
        <begin position="1"/>
        <end position="54"/>
    </location>
</feature>
<dbReference type="InterPro" id="IPR001005">
    <property type="entry name" value="SANT/Myb"/>
</dbReference>
<dbReference type="PROSITE" id="PS50090">
    <property type="entry name" value="MYB_LIKE"/>
    <property type="match status" value="1"/>
</dbReference>
<organism evidence="3">
    <name type="scientific">Hexamita inflata</name>
    <dbReference type="NCBI Taxonomy" id="28002"/>
    <lineage>
        <taxon>Eukaryota</taxon>
        <taxon>Metamonada</taxon>
        <taxon>Diplomonadida</taxon>
        <taxon>Hexamitidae</taxon>
        <taxon>Hexamitinae</taxon>
        <taxon>Hexamita</taxon>
    </lineage>
</organism>
<dbReference type="InterPro" id="IPR009057">
    <property type="entry name" value="Homeodomain-like_sf"/>
</dbReference>
<protein>
    <submittedName>
        <fullName evidence="3">Myb-like DNA-binding domain-containing protein</fullName>
    </submittedName>
    <submittedName>
        <fullName evidence="4">Myb-like_DNA-binding domain-containing protein</fullName>
    </submittedName>
</protein>
<reference evidence="3" key="1">
    <citation type="submission" date="2023-06" db="EMBL/GenBank/DDBJ databases">
        <authorList>
            <person name="Kurt Z."/>
        </authorList>
    </citation>
    <scope>NUCLEOTIDE SEQUENCE</scope>
</reference>
<comment type="caution">
    <text evidence="3">The sequence shown here is derived from an EMBL/GenBank/DDBJ whole genome shotgun (WGS) entry which is preliminary data.</text>
</comment>
<evidence type="ECO:0000313" key="5">
    <source>
        <dbReference type="Proteomes" id="UP001642409"/>
    </source>
</evidence>
<evidence type="ECO:0000259" key="1">
    <source>
        <dbReference type="PROSITE" id="PS50090"/>
    </source>
</evidence>
<name>A0AA86UJW7_9EUKA</name>
<proteinExistence type="predicted"/>
<evidence type="ECO:0000259" key="2">
    <source>
        <dbReference type="PROSITE" id="PS51294"/>
    </source>
</evidence>
<dbReference type="AlphaFoldDB" id="A0AA86UJW7"/>
<keyword evidence="5" id="KW-1185">Reference proteome</keyword>
<dbReference type="Proteomes" id="UP001642409">
    <property type="component" value="Unassembled WGS sequence"/>
</dbReference>
<evidence type="ECO:0000313" key="4">
    <source>
        <dbReference type="EMBL" id="CAL6016375.1"/>
    </source>
</evidence>
<gene>
    <name evidence="4" type="ORF">HINF_LOCUS25476</name>
    <name evidence="3" type="ORF">HINF_LOCUS46364</name>
</gene>
<keyword evidence="3" id="KW-0238">DNA-binding</keyword>
<reference evidence="4 5" key="2">
    <citation type="submission" date="2024-07" db="EMBL/GenBank/DDBJ databases">
        <authorList>
            <person name="Akdeniz Z."/>
        </authorList>
    </citation>
    <scope>NUCLEOTIDE SEQUENCE [LARGE SCALE GENOMIC DNA]</scope>
</reference>